<gene>
    <name evidence="13" type="ORF">SAMN06296036_10376</name>
</gene>
<dbReference type="Pfam" id="PF00672">
    <property type="entry name" value="HAMP"/>
    <property type="match status" value="1"/>
</dbReference>
<keyword evidence="6" id="KW-0418">Kinase</keyword>
<dbReference type="PROSITE" id="PS50894">
    <property type="entry name" value="HPT"/>
    <property type="match status" value="1"/>
</dbReference>
<name>A0A1Y6BEY9_9BACT</name>
<dbReference type="InterPro" id="IPR003660">
    <property type="entry name" value="HAMP_dom"/>
</dbReference>
<evidence type="ECO:0000256" key="6">
    <source>
        <dbReference type="ARBA" id="ARBA00022777"/>
    </source>
</evidence>
<dbReference type="PANTHER" id="PTHR43395:SF10">
    <property type="entry name" value="CHEMOTAXIS PROTEIN CHEA"/>
    <property type="match status" value="1"/>
</dbReference>
<comment type="catalytic activity">
    <reaction evidence="1">
        <text>ATP + protein L-histidine = ADP + protein N-phospho-L-histidine.</text>
        <dbReference type="EC" id="2.7.13.3"/>
    </reaction>
</comment>
<dbReference type="PROSITE" id="PS50885">
    <property type="entry name" value="HAMP"/>
    <property type="match status" value="1"/>
</dbReference>
<dbReference type="CDD" id="cd00088">
    <property type="entry name" value="HPT"/>
    <property type="match status" value="1"/>
</dbReference>
<dbReference type="GO" id="GO:0016020">
    <property type="term" value="C:membrane"/>
    <property type="evidence" value="ECO:0007669"/>
    <property type="project" value="UniProtKB-SubCell"/>
</dbReference>
<keyword evidence="8" id="KW-0175">Coiled coil</keyword>
<evidence type="ECO:0000313" key="13">
    <source>
        <dbReference type="EMBL" id="SMF00129.1"/>
    </source>
</evidence>
<evidence type="ECO:0000313" key="14">
    <source>
        <dbReference type="Proteomes" id="UP000192907"/>
    </source>
</evidence>
<dbReference type="EC" id="2.7.13.3" evidence="3"/>
<dbReference type="PRINTS" id="PR00344">
    <property type="entry name" value="BCTRLSENSOR"/>
</dbReference>
<dbReference type="RefSeq" id="WP_132316241.1">
    <property type="nucleotide sequence ID" value="NZ_FWZT01000003.1"/>
</dbReference>
<dbReference type="Gene3D" id="6.10.340.10">
    <property type="match status" value="1"/>
</dbReference>
<dbReference type="Pfam" id="PF01627">
    <property type="entry name" value="Hpt"/>
    <property type="match status" value="1"/>
</dbReference>
<dbReference type="Gene3D" id="1.20.120.160">
    <property type="entry name" value="HPT domain"/>
    <property type="match status" value="1"/>
</dbReference>
<dbReference type="InterPro" id="IPR004358">
    <property type="entry name" value="Sig_transdc_His_kin-like_C"/>
</dbReference>
<organism evidence="13 14">
    <name type="scientific">Pseudobacteriovorax antillogorgiicola</name>
    <dbReference type="NCBI Taxonomy" id="1513793"/>
    <lineage>
        <taxon>Bacteria</taxon>
        <taxon>Pseudomonadati</taxon>
        <taxon>Bdellovibrionota</taxon>
        <taxon>Oligoflexia</taxon>
        <taxon>Oligoflexales</taxon>
        <taxon>Pseudobacteriovoracaceae</taxon>
        <taxon>Pseudobacteriovorax</taxon>
    </lineage>
</organism>
<feature type="transmembrane region" description="Helical" evidence="9">
    <location>
        <begin position="150"/>
        <end position="172"/>
    </location>
</feature>
<dbReference type="Gene3D" id="3.30.565.10">
    <property type="entry name" value="Histidine kinase-like ATPase, C-terminal domain"/>
    <property type="match status" value="1"/>
</dbReference>
<dbReference type="OrthoDB" id="5287347at2"/>
<dbReference type="GO" id="GO:0000155">
    <property type="term" value="F:phosphorelay sensor kinase activity"/>
    <property type="evidence" value="ECO:0007669"/>
    <property type="project" value="UniProtKB-ARBA"/>
</dbReference>
<dbReference type="InterPro" id="IPR051315">
    <property type="entry name" value="Bact_Chemotaxis_CheA"/>
</dbReference>
<dbReference type="InterPro" id="IPR003594">
    <property type="entry name" value="HATPase_dom"/>
</dbReference>
<dbReference type="Proteomes" id="UP000192907">
    <property type="component" value="Unassembled WGS sequence"/>
</dbReference>
<dbReference type="Pfam" id="PF02518">
    <property type="entry name" value="HATPase_c"/>
    <property type="match status" value="1"/>
</dbReference>
<feature type="domain" description="HPt" evidence="12">
    <location>
        <begin position="546"/>
        <end position="649"/>
    </location>
</feature>
<dbReference type="PANTHER" id="PTHR43395">
    <property type="entry name" value="SENSOR HISTIDINE KINASE CHEA"/>
    <property type="match status" value="1"/>
</dbReference>
<dbReference type="InterPro" id="IPR036890">
    <property type="entry name" value="HATPase_C_sf"/>
</dbReference>
<evidence type="ECO:0000259" key="11">
    <source>
        <dbReference type="PROSITE" id="PS50885"/>
    </source>
</evidence>
<keyword evidence="9" id="KW-0812">Transmembrane</keyword>
<dbReference type="SUPFAM" id="SSF158472">
    <property type="entry name" value="HAMP domain-like"/>
    <property type="match status" value="1"/>
</dbReference>
<keyword evidence="9" id="KW-0472">Membrane</keyword>
<dbReference type="CDD" id="cd06225">
    <property type="entry name" value="HAMP"/>
    <property type="match status" value="1"/>
</dbReference>
<dbReference type="PROSITE" id="PS50113">
    <property type="entry name" value="PAC"/>
    <property type="match status" value="1"/>
</dbReference>
<dbReference type="SMART" id="SM00073">
    <property type="entry name" value="HPT"/>
    <property type="match status" value="1"/>
</dbReference>
<keyword evidence="9" id="KW-1133">Transmembrane helix</keyword>
<protein>
    <recommendedName>
        <fullName evidence="3">histidine kinase</fullName>
        <ecNumber evidence="3">2.7.13.3</ecNumber>
    </recommendedName>
</protein>
<dbReference type="SUPFAM" id="SSF55874">
    <property type="entry name" value="ATPase domain of HSP90 chaperone/DNA topoisomerase II/histidine kinase"/>
    <property type="match status" value="1"/>
</dbReference>
<dbReference type="AlphaFoldDB" id="A0A1Y6BEY9"/>
<feature type="domain" description="PAC" evidence="10">
    <location>
        <begin position="479"/>
        <end position="531"/>
    </location>
</feature>
<keyword evidence="14" id="KW-1185">Reference proteome</keyword>
<dbReference type="InterPro" id="IPR036641">
    <property type="entry name" value="HPT_dom_sf"/>
</dbReference>
<evidence type="ECO:0000256" key="2">
    <source>
        <dbReference type="ARBA" id="ARBA00004370"/>
    </source>
</evidence>
<reference evidence="14" key="1">
    <citation type="submission" date="2017-04" db="EMBL/GenBank/DDBJ databases">
        <authorList>
            <person name="Varghese N."/>
            <person name="Submissions S."/>
        </authorList>
    </citation>
    <scope>NUCLEOTIDE SEQUENCE [LARGE SCALE GENOMIC DNA]</scope>
    <source>
        <strain evidence="14">RKEM611</strain>
    </source>
</reference>
<sequence>MKFKSIAVQVSRKIISTIAIGTLLLSSAVGIKQFNDALENLKQRAHQSMRMTTKALSSPIWNYSENTIVEYGDEFTRDPDILYMEITDPQIDWIYRSDESLSDTQTKTRFCDSNDNFCSEAIVTREGEEIGRVFVIFSIKRVQKEALETAVIILMLGGLCIMILSILVRIFLRRIVEEPLSNLGDGARKLADGELDHNFVIQENNEVGNLAKNFMAMRDAIQLKISDLIEINDLSQKLNQLYESHNIEELLVQFCGQKLGTEKVCYYRKGQDDGLVEGSQLSDRMVSKEFMRDKGAEYLRASLRTRQIKAHRLESGLGVYIPIVKEDQSWFGVIVAVVPKEYDLVPYLVSVLENLARTAAIRLENLHVNVLLEQQNRNLEAIVNQRTQELRRKKDDIQAMLENINMGILTITPGQLIHQEYSKQMEQILESDQIANGQLMDVLFSSSDLSNDIKARMDSALRVAIGEHEMNFHVNYEAFVSSMHYFSPSGREKILELEWNPIIDQDGTVERIILSVKDVTEVRKLEELAKNQSRQFAVITEIVTVGSERYSEFMYSMDRAIGEVREAIDLNGQRNPEVINSIFRTLHTLKGNSRALGFKQMAEAIHNAEKVYSMLRQDPKMKWDRSTLRHGLNELEDCIGIYRDIYDQKLQKLGQDSKIPQLMAMLDEIDQEIDSGRPAQSLFPFHNKFKRILDGQLGLDYLFESIQGGICETASELNKRTPIVEYTKIDIFMDRDQFDAVRSVFVHLIHNSIDHGIEAPEERLMKRKDPQGLIQVDLGLHDGQRLQIHYQDDGRGLDIQALRASLSKDGIDHRSFSDWDLAHSIFNSGLSTKPTVTEVSGRGVGLDAVKHLVESHGGTITIELGEATAGFRSIAFRFDFILREPYNKGKLHVINSV</sequence>
<evidence type="ECO:0000256" key="9">
    <source>
        <dbReference type="SAM" id="Phobius"/>
    </source>
</evidence>
<evidence type="ECO:0000256" key="3">
    <source>
        <dbReference type="ARBA" id="ARBA00012438"/>
    </source>
</evidence>
<accession>A0A1Y6BEY9</accession>
<dbReference type="SMART" id="SM00387">
    <property type="entry name" value="HATPase_c"/>
    <property type="match status" value="1"/>
</dbReference>
<dbReference type="SUPFAM" id="SSF47226">
    <property type="entry name" value="Histidine-containing phosphotransfer domain, HPT domain"/>
    <property type="match status" value="1"/>
</dbReference>
<dbReference type="SMART" id="SM00304">
    <property type="entry name" value="HAMP"/>
    <property type="match status" value="1"/>
</dbReference>
<keyword evidence="5" id="KW-0808">Transferase</keyword>
<feature type="coiled-coil region" evidence="8">
    <location>
        <begin position="369"/>
        <end position="403"/>
    </location>
</feature>
<evidence type="ECO:0000256" key="4">
    <source>
        <dbReference type="ARBA" id="ARBA00022553"/>
    </source>
</evidence>
<feature type="modified residue" description="Phosphohistidine" evidence="7">
    <location>
        <position position="587"/>
    </location>
</feature>
<feature type="domain" description="HAMP" evidence="11">
    <location>
        <begin position="174"/>
        <end position="226"/>
    </location>
</feature>
<evidence type="ECO:0000256" key="8">
    <source>
        <dbReference type="SAM" id="Coils"/>
    </source>
</evidence>
<evidence type="ECO:0000256" key="1">
    <source>
        <dbReference type="ARBA" id="ARBA00000085"/>
    </source>
</evidence>
<evidence type="ECO:0000259" key="10">
    <source>
        <dbReference type="PROSITE" id="PS50113"/>
    </source>
</evidence>
<dbReference type="STRING" id="1513793.SAMN06296036_10376"/>
<dbReference type="InterPro" id="IPR000700">
    <property type="entry name" value="PAS-assoc_C"/>
</dbReference>
<evidence type="ECO:0000256" key="7">
    <source>
        <dbReference type="PROSITE-ProRule" id="PRU00110"/>
    </source>
</evidence>
<evidence type="ECO:0000259" key="12">
    <source>
        <dbReference type="PROSITE" id="PS50894"/>
    </source>
</evidence>
<proteinExistence type="predicted"/>
<comment type="subcellular location">
    <subcellularLocation>
        <location evidence="2">Membrane</location>
    </subcellularLocation>
</comment>
<dbReference type="InterPro" id="IPR008207">
    <property type="entry name" value="Sig_transdc_His_kin_Hpt_dom"/>
</dbReference>
<dbReference type="EMBL" id="FWZT01000003">
    <property type="protein sequence ID" value="SMF00129.1"/>
    <property type="molecule type" value="Genomic_DNA"/>
</dbReference>
<keyword evidence="4 7" id="KW-0597">Phosphoprotein</keyword>
<dbReference type="Gene3D" id="3.30.450.20">
    <property type="entry name" value="PAS domain"/>
    <property type="match status" value="1"/>
</dbReference>
<evidence type="ECO:0000256" key="5">
    <source>
        <dbReference type="ARBA" id="ARBA00022679"/>
    </source>
</evidence>